<keyword evidence="1" id="KW-0479">Metal-binding</keyword>
<evidence type="ECO:0000313" key="9">
    <source>
        <dbReference type="Proteomes" id="UP001219525"/>
    </source>
</evidence>
<dbReference type="Gene3D" id="3.40.50.300">
    <property type="entry name" value="P-loop containing nucleotide triphosphate hydrolases"/>
    <property type="match status" value="1"/>
</dbReference>
<accession>A0AAD7E0H1</accession>
<gene>
    <name evidence="8" type="ORF">GGX14DRAFT_429180</name>
</gene>
<dbReference type="InterPro" id="IPR027417">
    <property type="entry name" value="P-loop_NTPase"/>
</dbReference>
<dbReference type="Proteomes" id="UP001219525">
    <property type="component" value="Unassembled WGS sequence"/>
</dbReference>
<evidence type="ECO:0000313" key="8">
    <source>
        <dbReference type="EMBL" id="KAJ7222595.1"/>
    </source>
</evidence>
<dbReference type="GO" id="GO:0016226">
    <property type="term" value="P:iron-sulfur cluster assembly"/>
    <property type="evidence" value="ECO:0007669"/>
    <property type="project" value="InterPro"/>
</dbReference>
<dbReference type="InterPro" id="IPR033756">
    <property type="entry name" value="YlxH/NBP35"/>
</dbReference>
<keyword evidence="3" id="KW-0067">ATP-binding</keyword>
<evidence type="ECO:0000256" key="2">
    <source>
        <dbReference type="ARBA" id="ARBA00022741"/>
    </source>
</evidence>
<protein>
    <submittedName>
        <fullName evidence="8">P-loop containing nucleoside triphosphate hydrolase protein</fullName>
    </submittedName>
</protein>
<feature type="region of interest" description="Disordered" evidence="7">
    <location>
        <begin position="30"/>
        <end position="51"/>
    </location>
</feature>
<dbReference type="SUPFAM" id="SSF52540">
    <property type="entry name" value="P-loop containing nucleoside triphosphate hydrolases"/>
    <property type="match status" value="1"/>
</dbReference>
<dbReference type="GO" id="GO:0046872">
    <property type="term" value="F:metal ion binding"/>
    <property type="evidence" value="ECO:0007669"/>
    <property type="project" value="UniProtKB-KW"/>
</dbReference>
<name>A0AAD7E0H1_9AGAR</name>
<proteinExistence type="inferred from homology"/>
<sequence>MLAYQTRRTAYRFFTSSCRQRHENPLVCLGLPRSGAPSPPQMPRRTGPIQKRPIPNVKRVVAVASGKGGVGKSTVAVNLAFALSSFRPPDSAARLRVGILDLDIFGPSIPTLMGLQNSEEPLLTSGGAIVPLMNHGIPTMSMGFLLPRAPDSGSTNDTPVVWRGLMVQKAVQQLLFDVDWAAAGNGLGLDVLVVDMPPGTGDVPLTLGQLVVVNGTVIVSTPQDVALADVSKGIAMLRKVAVPITGIVLNQSHFICPGCEARHHLYGPPEAFHATASRLGVDILAELPLVPGVSKGGDAGLPYGLLSSNKDGDQGGRGGNEWLEDMRLVAEKVWCKVG</sequence>
<evidence type="ECO:0000256" key="6">
    <source>
        <dbReference type="ARBA" id="ARBA00024036"/>
    </source>
</evidence>
<dbReference type="GO" id="GO:0140663">
    <property type="term" value="F:ATP-dependent FeS chaperone activity"/>
    <property type="evidence" value="ECO:0007669"/>
    <property type="project" value="InterPro"/>
</dbReference>
<keyword evidence="9" id="KW-1185">Reference proteome</keyword>
<dbReference type="Pfam" id="PF10609">
    <property type="entry name" value="ParA"/>
    <property type="match status" value="1"/>
</dbReference>
<dbReference type="InterPro" id="IPR044304">
    <property type="entry name" value="NUBPL-like"/>
</dbReference>
<comment type="similarity">
    <text evidence="6">Belongs to the Mrp/NBP35 ATP-binding proteins family.</text>
</comment>
<dbReference type="PANTHER" id="PTHR42961">
    <property type="entry name" value="IRON-SULFUR PROTEIN NUBPL"/>
    <property type="match status" value="1"/>
</dbReference>
<keyword evidence="8" id="KW-0378">Hydrolase</keyword>
<evidence type="ECO:0000256" key="7">
    <source>
        <dbReference type="SAM" id="MobiDB-lite"/>
    </source>
</evidence>
<evidence type="ECO:0000256" key="5">
    <source>
        <dbReference type="ARBA" id="ARBA00023014"/>
    </source>
</evidence>
<comment type="caution">
    <text evidence="8">The sequence shown here is derived from an EMBL/GenBank/DDBJ whole genome shotgun (WGS) entry which is preliminary data.</text>
</comment>
<dbReference type="FunFam" id="3.40.50.300:FF:001119">
    <property type="entry name" value="Iron-sulfur cluster carrier protein"/>
    <property type="match status" value="1"/>
</dbReference>
<dbReference type="PANTHER" id="PTHR42961:SF2">
    <property type="entry name" value="IRON-SULFUR PROTEIN NUBPL"/>
    <property type="match status" value="1"/>
</dbReference>
<evidence type="ECO:0000256" key="1">
    <source>
        <dbReference type="ARBA" id="ARBA00022723"/>
    </source>
</evidence>
<dbReference type="GO" id="GO:0051539">
    <property type="term" value="F:4 iron, 4 sulfur cluster binding"/>
    <property type="evidence" value="ECO:0007669"/>
    <property type="project" value="TreeGrafter"/>
</dbReference>
<dbReference type="GO" id="GO:0005524">
    <property type="term" value="F:ATP binding"/>
    <property type="evidence" value="ECO:0007669"/>
    <property type="project" value="UniProtKB-KW"/>
</dbReference>
<dbReference type="HAMAP" id="MF_02040">
    <property type="entry name" value="Mrp_NBP35"/>
    <property type="match status" value="1"/>
</dbReference>
<reference evidence="8" key="1">
    <citation type="submission" date="2023-03" db="EMBL/GenBank/DDBJ databases">
        <title>Massive genome expansion in bonnet fungi (Mycena s.s.) driven by repeated elements and novel gene families across ecological guilds.</title>
        <authorList>
            <consortium name="Lawrence Berkeley National Laboratory"/>
            <person name="Harder C.B."/>
            <person name="Miyauchi S."/>
            <person name="Viragh M."/>
            <person name="Kuo A."/>
            <person name="Thoen E."/>
            <person name="Andreopoulos B."/>
            <person name="Lu D."/>
            <person name="Skrede I."/>
            <person name="Drula E."/>
            <person name="Henrissat B."/>
            <person name="Morin E."/>
            <person name="Kohler A."/>
            <person name="Barry K."/>
            <person name="LaButti K."/>
            <person name="Morin E."/>
            <person name="Salamov A."/>
            <person name="Lipzen A."/>
            <person name="Mereny Z."/>
            <person name="Hegedus B."/>
            <person name="Baldrian P."/>
            <person name="Stursova M."/>
            <person name="Weitz H."/>
            <person name="Taylor A."/>
            <person name="Grigoriev I.V."/>
            <person name="Nagy L.G."/>
            <person name="Martin F."/>
            <person name="Kauserud H."/>
        </authorList>
    </citation>
    <scope>NUCLEOTIDE SEQUENCE</scope>
    <source>
        <strain evidence="8">9144</strain>
    </source>
</reference>
<dbReference type="GO" id="GO:0016787">
    <property type="term" value="F:hydrolase activity"/>
    <property type="evidence" value="ECO:0007669"/>
    <property type="project" value="UniProtKB-KW"/>
</dbReference>
<dbReference type="EMBL" id="JARJCW010000007">
    <property type="protein sequence ID" value="KAJ7222595.1"/>
    <property type="molecule type" value="Genomic_DNA"/>
</dbReference>
<evidence type="ECO:0000256" key="3">
    <source>
        <dbReference type="ARBA" id="ARBA00022840"/>
    </source>
</evidence>
<evidence type="ECO:0000256" key="4">
    <source>
        <dbReference type="ARBA" id="ARBA00023004"/>
    </source>
</evidence>
<keyword evidence="5" id="KW-0411">Iron-sulfur</keyword>
<dbReference type="GO" id="GO:0005739">
    <property type="term" value="C:mitochondrion"/>
    <property type="evidence" value="ECO:0007669"/>
    <property type="project" value="TreeGrafter"/>
</dbReference>
<keyword evidence="4" id="KW-0408">Iron</keyword>
<organism evidence="8 9">
    <name type="scientific">Mycena pura</name>
    <dbReference type="NCBI Taxonomy" id="153505"/>
    <lineage>
        <taxon>Eukaryota</taxon>
        <taxon>Fungi</taxon>
        <taxon>Dikarya</taxon>
        <taxon>Basidiomycota</taxon>
        <taxon>Agaricomycotina</taxon>
        <taxon>Agaricomycetes</taxon>
        <taxon>Agaricomycetidae</taxon>
        <taxon>Agaricales</taxon>
        <taxon>Marasmiineae</taxon>
        <taxon>Mycenaceae</taxon>
        <taxon>Mycena</taxon>
    </lineage>
</organism>
<dbReference type="GO" id="GO:0032981">
    <property type="term" value="P:mitochondrial respiratory chain complex I assembly"/>
    <property type="evidence" value="ECO:0007669"/>
    <property type="project" value="TreeGrafter"/>
</dbReference>
<dbReference type="AlphaFoldDB" id="A0AAD7E0H1"/>
<dbReference type="InterPro" id="IPR019591">
    <property type="entry name" value="Mrp/NBP35_ATP-bd"/>
</dbReference>
<keyword evidence="2" id="KW-0547">Nucleotide-binding</keyword>
<dbReference type="CDD" id="cd02037">
    <property type="entry name" value="Mrp_NBP35"/>
    <property type="match status" value="1"/>
</dbReference>